<feature type="non-terminal residue" evidence="3">
    <location>
        <position position="398"/>
    </location>
</feature>
<feature type="domain" description="NAA35-like TPR repeats" evidence="2">
    <location>
        <begin position="162"/>
        <end position="397"/>
    </location>
</feature>
<dbReference type="OrthoDB" id="269405at2759"/>
<gene>
    <name evidence="3" type="ORF">BDK51DRAFT_33435</name>
</gene>
<dbReference type="Pfam" id="PF25789">
    <property type="entry name" value="TPR_NAA35"/>
    <property type="match status" value="1"/>
</dbReference>
<reference evidence="4" key="1">
    <citation type="journal article" date="2018" name="Nat. Microbiol.">
        <title>Leveraging single-cell genomics to expand the fungal tree of life.</title>
        <authorList>
            <person name="Ahrendt S.R."/>
            <person name="Quandt C.A."/>
            <person name="Ciobanu D."/>
            <person name="Clum A."/>
            <person name="Salamov A."/>
            <person name="Andreopoulos B."/>
            <person name="Cheng J.F."/>
            <person name="Woyke T."/>
            <person name="Pelin A."/>
            <person name="Henrissat B."/>
            <person name="Reynolds N.K."/>
            <person name="Benny G.L."/>
            <person name="Smith M.E."/>
            <person name="James T.Y."/>
            <person name="Grigoriev I.V."/>
        </authorList>
    </citation>
    <scope>NUCLEOTIDE SEQUENCE [LARGE SCALE GENOMIC DNA]</scope>
</reference>
<dbReference type="PANTHER" id="PTHR21373:SF0">
    <property type="entry name" value="N-ALPHA-ACETYLTRANSFERASE 35, NATC AUXILIARY SUBUNIT"/>
    <property type="match status" value="1"/>
</dbReference>
<dbReference type="InterPro" id="IPR007244">
    <property type="entry name" value="Naa35_N"/>
</dbReference>
<evidence type="ECO:0000259" key="2">
    <source>
        <dbReference type="Pfam" id="PF25789"/>
    </source>
</evidence>
<feature type="compositionally biased region" description="Acidic residues" evidence="1">
    <location>
        <begin position="21"/>
        <end position="31"/>
    </location>
</feature>
<sequence>LKDERSENGTRDLVRSVKGEENDETLQDEPGESLPCPKGRELEYYEALIARAQFRRALQVGITELAQQNIPTAKTNLENAMAQMKIIRDSMQLGEVVSGRQCQLIRAFEEGFDPSINRKLFVQAPPRPIANVSKEEAVENTLSMLADLLEICEAAEAHPYNITFALSIVQRFAAKTPSPNVLARSLLRLNVVQQNMIFGQVPVEDAIKESVMGYSQPPYFESSDPDITARVSRFLKRSGDLFIVLVRTLCYNRARQRRRLCKLVVEWEYYQEEIEIMDQELQERDRPAGKAAQAPYYLSSWIYNHKLNMLAAILLIGFELDLYSDYEQTYVFLYLEYLYDTQLRHAYRVESVIKAAAARPKGKSAKSHSVADEVDAYVPGPDAVLANAKKLIFMGLFE</sequence>
<dbReference type="PANTHER" id="PTHR21373">
    <property type="entry name" value="GLUCOSE REPRESSIBLE PROTEIN MAK10"/>
    <property type="match status" value="1"/>
</dbReference>
<dbReference type="GO" id="GO:0031417">
    <property type="term" value="C:NatC complex"/>
    <property type="evidence" value="ECO:0007669"/>
    <property type="project" value="InterPro"/>
</dbReference>
<keyword evidence="4" id="KW-1185">Reference proteome</keyword>
<evidence type="ECO:0000313" key="3">
    <source>
        <dbReference type="EMBL" id="RKO83599.1"/>
    </source>
</evidence>
<proteinExistence type="predicted"/>
<feature type="non-terminal residue" evidence="3">
    <location>
        <position position="1"/>
    </location>
</feature>
<accession>A0A4P9VVD2</accession>
<protein>
    <recommendedName>
        <fullName evidence="2">NAA35-like TPR repeats domain-containing protein</fullName>
    </recommendedName>
</protein>
<dbReference type="Proteomes" id="UP000269721">
    <property type="component" value="Unassembled WGS sequence"/>
</dbReference>
<organism evidence="3 4">
    <name type="scientific">Blyttiomyces helicus</name>
    <dbReference type="NCBI Taxonomy" id="388810"/>
    <lineage>
        <taxon>Eukaryota</taxon>
        <taxon>Fungi</taxon>
        <taxon>Fungi incertae sedis</taxon>
        <taxon>Chytridiomycota</taxon>
        <taxon>Chytridiomycota incertae sedis</taxon>
        <taxon>Chytridiomycetes</taxon>
        <taxon>Chytridiomycetes incertae sedis</taxon>
        <taxon>Blyttiomyces</taxon>
    </lineage>
</organism>
<feature type="region of interest" description="Disordered" evidence="1">
    <location>
        <begin position="1"/>
        <end position="37"/>
    </location>
</feature>
<dbReference type="AlphaFoldDB" id="A0A4P9VVD2"/>
<evidence type="ECO:0000313" key="4">
    <source>
        <dbReference type="Proteomes" id="UP000269721"/>
    </source>
</evidence>
<dbReference type="EMBL" id="ML001051">
    <property type="protein sequence ID" value="RKO83599.1"/>
    <property type="molecule type" value="Genomic_DNA"/>
</dbReference>
<dbReference type="InterPro" id="IPR057982">
    <property type="entry name" value="TPR_NAA35"/>
</dbReference>
<evidence type="ECO:0000256" key="1">
    <source>
        <dbReference type="SAM" id="MobiDB-lite"/>
    </source>
</evidence>
<feature type="compositionally biased region" description="Basic and acidic residues" evidence="1">
    <location>
        <begin position="1"/>
        <end position="20"/>
    </location>
</feature>
<name>A0A4P9VVD2_9FUNG</name>